<dbReference type="HOGENOM" id="CLU_012349_0_0_1"/>
<dbReference type="Proteomes" id="UP000016922">
    <property type="component" value="Unassembled WGS sequence"/>
</dbReference>
<evidence type="ECO:0000256" key="4">
    <source>
        <dbReference type="ARBA" id="ARBA00023136"/>
    </source>
</evidence>
<proteinExistence type="predicted"/>
<dbReference type="PANTHER" id="PTHR12570">
    <property type="match status" value="1"/>
</dbReference>
<dbReference type="RefSeq" id="XP_008085209.1">
    <property type="nucleotide sequence ID" value="XM_008087018.1"/>
</dbReference>
<dbReference type="InterPro" id="IPR008521">
    <property type="entry name" value="Mg_trans_NIPA"/>
</dbReference>
<protein>
    <submittedName>
        <fullName evidence="7">Multidrug resistance efflux transporter EmrE</fullName>
    </submittedName>
</protein>
<dbReference type="AlphaFoldDB" id="S3CQ82"/>
<evidence type="ECO:0000256" key="6">
    <source>
        <dbReference type="SAM" id="Phobius"/>
    </source>
</evidence>
<feature type="transmembrane region" description="Helical" evidence="6">
    <location>
        <begin position="51"/>
        <end position="72"/>
    </location>
</feature>
<feature type="transmembrane region" description="Helical" evidence="6">
    <location>
        <begin position="291"/>
        <end position="309"/>
    </location>
</feature>
<evidence type="ECO:0000313" key="7">
    <source>
        <dbReference type="EMBL" id="EPE27850.1"/>
    </source>
</evidence>
<evidence type="ECO:0000256" key="3">
    <source>
        <dbReference type="ARBA" id="ARBA00022989"/>
    </source>
</evidence>
<dbReference type="GeneID" id="19463696"/>
<name>S3CQ82_GLAL2</name>
<feature type="transmembrane region" description="Helical" evidence="6">
    <location>
        <begin position="78"/>
        <end position="97"/>
    </location>
</feature>
<keyword evidence="4 6" id="KW-0472">Membrane</keyword>
<evidence type="ECO:0000313" key="8">
    <source>
        <dbReference type="Proteomes" id="UP000016922"/>
    </source>
</evidence>
<dbReference type="OrthoDB" id="6428174at2759"/>
<keyword evidence="8" id="KW-1185">Reference proteome</keyword>
<accession>S3CQ82</accession>
<dbReference type="PANTHER" id="PTHR12570:SF85">
    <property type="entry name" value="DUF803 DOMAIN MEMBRANE PROTEIN (AFU_ORTHOLOGUE AFUA_1G15880)"/>
    <property type="match status" value="1"/>
</dbReference>
<feature type="transmembrane region" description="Helical" evidence="6">
    <location>
        <begin position="262"/>
        <end position="279"/>
    </location>
</feature>
<dbReference type="GO" id="GO:0015095">
    <property type="term" value="F:magnesium ion transmembrane transporter activity"/>
    <property type="evidence" value="ECO:0007669"/>
    <property type="project" value="InterPro"/>
</dbReference>
<keyword evidence="3 6" id="KW-1133">Transmembrane helix</keyword>
<feature type="transmembrane region" description="Helical" evidence="6">
    <location>
        <begin position="6"/>
        <end position="30"/>
    </location>
</feature>
<keyword evidence="2 6" id="KW-0812">Transmembrane</keyword>
<dbReference type="GO" id="GO:0016020">
    <property type="term" value="C:membrane"/>
    <property type="evidence" value="ECO:0007669"/>
    <property type="project" value="UniProtKB-SubCell"/>
</dbReference>
<comment type="subcellular location">
    <subcellularLocation>
        <location evidence="1">Membrane</location>
        <topology evidence="1">Multi-pass membrane protein</topology>
    </subcellularLocation>
</comment>
<organism evidence="7 8">
    <name type="scientific">Glarea lozoyensis (strain ATCC 20868 / MF5171)</name>
    <dbReference type="NCBI Taxonomy" id="1116229"/>
    <lineage>
        <taxon>Eukaryota</taxon>
        <taxon>Fungi</taxon>
        <taxon>Dikarya</taxon>
        <taxon>Ascomycota</taxon>
        <taxon>Pezizomycotina</taxon>
        <taxon>Leotiomycetes</taxon>
        <taxon>Helotiales</taxon>
        <taxon>Helotiaceae</taxon>
        <taxon>Glarea</taxon>
    </lineage>
</organism>
<feature type="transmembrane region" description="Helical" evidence="6">
    <location>
        <begin position="212"/>
        <end position="229"/>
    </location>
</feature>
<reference evidence="7 8" key="1">
    <citation type="journal article" date="2013" name="BMC Genomics">
        <title>Genomics-driven discovery of the pneumocandin biosynthetic gene cluster in the fungus Glarea lozoyensis.</title>
        <authorList>
            <person name="Chen L."/>
            <person name="Yue Q."/>
            <person name="Zhang X."/>
            <person name="Xiang M."/>
            <person name="Wang C."/>
            <person name="Li S."/>
            <person name="Che Y."/>
            <person name="Ortiz-Lopez F.J."/>
            <person name="Bills G.F."/>
            <person name="Liu X."/>
            <person name="An Z."/>
        </authorList>
    </citation>
    <scope>NUCLEOTIDE SEQUENCE [LARGE SCALE GENOMIC DNA]</scope>
    <source>
        <strain evidence="8">ATCC 20868 / MF5171</strain>
    </source>
</reference>
<evidence type="ECO:0000256" key="2">
    <source>
        <dbReference type="ARBA" id="ARBA00022692"/>
    </source>
</evidence>
<feature type="transmembrane region" description="Helical" evidence="6">
    <location>
        <begin position="104"/>
        <end position="123"/>
    </location>
</feature>
<feature type="compositionally biased region" description="Basic and acidic residues" evidence="5">
    <location>
        <begin position="319"/>
        <end position="337"/>
    </location>
</feature>
<dbReference type="EMBL" id="KE145369">
    <property type="protein sequence ID" value="EPE27850.1"/>
    <property type="molecule type" value="Genomic_DNA"/>
</dbReference>
<sequence>MIQDQYIGVILAVCSSVAIGSSYVITKIGLRDAEKRHGFKGDGFEYFRNPTWWTGMSLLVVGELFNFAAYAFAPAVLVTPLGALSVLTGTVLGAYFLKERLGVLGKLGCALSLLGSVLIVANAPPDKEIDTVDEILNYATQPGFLFFCAVTAVYSVWMIYYVCPTRGKENPIYYLSICAGTGAVSVMALKAFGIAVKLTFAGANQFTHLSTWIFAIVAGACIAVQMNYFNKALSTFPQSLWATPFGHSLSHDANTIPSVSPIYYVTFTTAVLTASFVLFQGFNITDTTKTLSLLCGFVTIFSGVYLLNFPDSNSSGHTRLGDRDESGSTRSSEETQYDRAIYTAGPDGHELHRYDSGNDGEAQVLGR</sequence>
<evidence type="ECO:0000256" key="5">
    <source>
        <dbReference type="SAM" id="MobiDB-lite"/>
    </source>
</evidence>
<evidence type="ECO:0000256" key="1">
    <source>
        <dbReference type="ARBA" id="ARBA00004141"/>
    </source>
</evidence>
<gene>
    <name evidence="7" type="ORF">GLAREA_04641</name>
</gene>
<feature type="region of interest" description="Disordered" evidence="5">
    <location>
        <begin position="316"/>
        <end position="367"/>
    </location>
</feature>
<dbReference type="eggNOG" id="KOG2922">
    <property type="taxonomic scope" value="Eukaryota"/>
</dbReference>
<dbReference type="SUPFAM" id="SSF103481">
    <property type="entry name" value="Multidrug resistance efflux transporter EmrE"/>
    <property type="match status" value="1"/>
</dbReference>
<feature type="compositionally biased region" description="Basic and acidic residues" evidence="5">
    <location>
        <begin position="347"/>
        <end position="356"/>
    </location>
</feature>
<dbReference type="KEGG" id="glz:GLAREA_04641"/>
<feature type="transmembrane region" description="Helical" evidence="6">
    <location>
        <begin position="172"/>
        <end position="192"/>
    </location>
</feature>
<dbReference type="Pfam" id="PF05653">
    <property type="entry name" value="Mg_trans_NIPA"/>
    <property type="match status" value="1"/>
</dbReference>
<dbReference type="InterPro" id="IPR037185">
    <property type="entry name" value="EmrE-like"/>
</dbReference>
<feature type="transmembrane region" description="Helical" evidence="6">
    <location>
        <begin position="143"/>
        <end position="163"/>
    </location>
</feature>